<organism evidence="2 3">
    <name type="scientific">Immersiella caudata</name>
    <dbReference type="NCBI Taxonomy" id="314043"/>
    <lineage>
        <taxon>Eukaryota</taxon>
        <taxon>Fungi</taxon>
        <taxon>Dikarya</taxon>
        <taxon>Ascomycota</taxon>
        <taxon>Pezizomycotina</taxon>
        <taxon>Sordariomycetes</taxon>
        <taxon>Sordariomycetidae</taxon>
        <taxon>Sordariales</taxon>
        <taxon>Lasiosphaeriaceae</taxon>
        <taxon>Immersiella</taxon>
    </lineage>
</organism>
<dbReference type="PANTHER" id="PTHR43415:SF3">
    <property type="entry name" value="GNAT-FAMILY ACETYLTRANSFERASE"/>
    <property type="match status" value="1"/>
</dbReference>
<dbReference type="Gene3D" id="3.40.630.30">
    <property type="match status" value="1"/>
</dbReference>
<dbReference type="Proteomes" id="UP001175000">
    <property type="component" value="Unassembled WGS sequence"/>
</dbReference>
<gene>
    <name evidence="2" type="ORF">B0T14DRAFT_438197</name>
</gene>
<name>A0AA39WF36_9PEZI</name>
<dbReference type="AlphaFoldDB" id="A0AA39WF36"/>
<dbReference type="PROSITE" id="PS51186">
    <property type="entry name" value="GNAT"/>
    <property type="match status" value="1"/>
</dbReference>
<dbReference type="InterPro" id="IPR000182">
    <property type="entry name" value="GNAT_dom"/>
</dbReference>
<dbReference type="Pfam" id="PF00583">
    <property type="entry name" value="Acetyltransf_1"/>
    <property type="match status" value="1"/>
</dbReference>
<feature type="non-terminal residue" evidence="2">
    <location>
        <position position="1"/>
    </location>
</feature>
<evidence type="ECO:0000313" key="3">
    <source>
        <dbReference type="Proteomes" id="UP001175000"/>
    </source>
</evidence>
<evidence type="ECO:0000313" key="2">
    <source>
        <dbReference type="EMBL" id="KAK0614244.1"/>
    </source>
</evidence>
<dbReference type="InterPro" id="IPR016181">
    <property type="entry name" value="Acyl_CoA_acyltransferase"/>
</dbReference>
<dbReference type="GO" id="GO:0016747">
    <property type="term" value="F:acyltransferase activity, transferring groups other than amino-acyl groups"/>
    <property type="evidence" value="ECO:0007669"/>
    <property type="project" value="InterPro"/>
</dbReference>
<evidence type="ECO:0000259" key="1">
    <source>
        <dbReference type="PROSITE" id="PS51186"/>
    </source>
</evidence>
<accession>A0AA39WF36</accession>
<proteinExistence type="predicted"/>
<protein>
    <submittedName>
        <fullName evidence="2">Acyl-CoA N-acyltransferase</fullName>
    </submittedName>
</protein>
<dbReference type="SUPFAM" id="SSF55729">
    <property type="entry name" value="Acyl-CoA N-acyltransferases (Nat)"/>
    <property type="match status" value="1"/>
</dbReference>
<reference evidence="2" key="1">
    <citation type="submission" date="2023-06" db="EMBL/GenBank/DDBJ databases">
        <title>Genome-scale phylogeny and comparative genomics of the fungal order Sordariales.</title>
        <authorList>
            <consortium name="Lawrence Berkeley National Laboratory"/>
            <person name="Hensen N."/>
            <person name="Bonometti L."/>
            <person name="Westerberg I."/>
            <person name="Brannstrom I.O."/>
            <person name="Guillou S."/>
            <person name="Cros-Aarteil S."/>
            <person name="Calhoun S."/>
            <person name="Haridas S."/>
            <person name="Kuo A."/>
            <person name="Mondo S."/>
            <person name="Pangilinan J."/>
            <person name="Riley R."/>
            <person name="Labutti K."/>
            <person name="Andreopoulos B."/>
            <person name="Lipzen A."/>
            <person name="Chen C."/>
            <person name="Yanf M."/>
            <person name="Daum C."/>
            <person name="Ng V."/>
            <person name="Clum A."/>
            <person name="Steindorff A."/>
            <person name="Ohm R."/>
            <person name="Martin F."/>
            <person name="Silar P."/>
            <person name="Natvig D."/>
            <person name="Lalanne C."/>
            <person name="Gautier V."/>
            <person name="Ament-Velasquez S.L."/>
            <person name="Kruys A."/>
            <person name="Hutchinson M.I."/>
            <person name="Powell A.J."/>
            <person name="Barry K."/>
            <person name="Miller A.N."/>
            <person name="Grigoriev I.V."/>
            <person name="Debuchy R."/>
            <person name="Gladieux P."/>
            <person name="Thoren M.H."/>
            <person name="Johannesson H."/>
        </authorList>
    </citation>
    <scope>NUCLEOTIDE SEQUENCE</scope>
    <source>
        <strain evidence="2">CBS 606.72</strain>
    </source>
</reference>
<sequence length="114" mass="13376">PIGFLVLWYRRGVESAFHRTAEMGLVFGSGYRGNGYGTEAINWLLDWGFMRAGLHLIGLQAFGYNPDVIRLYKRLGFVEEGREREAIPFERKWWDTVHMGMLEHEWEKLRGLDK</sequence>
<keyword evidence="3" id="KW-1185">Reference proteome</keyword>
<feature type="domain" description="N-acetyltransferase" evidence="1">
    <location>
        <begin position="1"/>
        <end position="95"/>
    </location>
</feature>
<dbReference type="PANTHER" id="PTHR43415">
    <property type="entry name" value="SPERMIDINE N(1)-ACETYLTRANSFERASE"/>
    <property type="match status" value="1"/>
</dbReference>
<comment type="caution">
    <text evidence="2">The sequence shown here is derived from an EMBL/GenBank/DDBJ whole genome shotgun (WGS) entry which is preliminary data.</text>
</comment>
<dbReference type="EMBL" id="JAULSU010000006">
    <property type="protein sequence ID" value="KAK0614244.1"/>
    <property type="molecule type" value="Genomic_DNA"/>
</dbReference>